<proteinExistence type="predicted"/>
<sequence length="349" mass="38827">MKITMQALPNELILHVIRCLIPSSPPVVFKPQHPVTKSLLNLTLVSHITSGAAKHLLLRHCLYLDSEERLAKLMSLRQQSSVDLNAAGPEGLFLAPFPAQNLNCPSIVHNVSLLLSDISGTLARLVINLPLRFLYPEEDKNLLRPILREAFSHLTALEEFCSMQDELYLDTALERRGPQPEVWQAWPRLRYLALYNPCVDSARFVAGIKCCSNLTHLVLTRPDGIFNDVADDQDGLGPLPRLEQVIIVNTERGFSRDRRFHDDEGTAPDDTLLRGLKSGWLSNNQVGRASAEMSESDYFCVAAEVPIPPDLVGEDDSDILACQGWVGSRALSGTLWDESGTPFLDWPES</sequence>
<dbReference type="RefSeq" id="XP_002622688.2">
    <property type="nucleotide sequence ID" value="XM_002622642.2"/>
</dbReference>
<dbReference type="GeneID" id="8502927"/>
<organism evidence="1 2">
    <name type="scientific">Blastomyces gilchristii (strain SLH14081)</name>
    <name type="common">Blastomyces dermatitidis</name>
    <dbReference type="NCBI Taxonomy" id="559298"/>
    <lineage>
        <taxon>Eukaryota</taxon>
        <taxon>Fungi</taxon>
        <taxon>Dikarya</taxon>
        <taxon>Ascomycota</taxon>
        <taxon>Pezizomycotina</taxon>
        <taxon>Eurotiomycetes</taxon>
        <taxon>Eurotiomycetidae</taxon>
        <taxon>Onygenales</taxon>
        <taxon>Ajellomycetaceae</taxon>
        <taxon>Blastomyces</taxon>
    </lineage>
</organism>
<dbReference type="Proteomes" id="UP000002038">
    <property type="component" value="Unassembled WGS sequence"/>
</dbReference>
<keyword evidence="2" id="KW-1185">Reference proteome</keyword>
<name>A0A179UT38_BLAGS</name>
<reference evidence="2" key="1">
    <citation type="journal article" date="2015" name="PLoS Genet.">
        <title>The dynamic genome and transcriptome of the human fungal pathogen Blastomyces and close relative Emmonsia.</title>
        <authorList>
            <person name="Munoz J.F."/>
            <person name="Gauthier G.M."/>
            <person name="Desjardins C.A."/>
            <person name="Gallo J.E."/>
            <person name="Holder J."/>
            <person name="Sullivan T.D."/>
            <person name="Marty A.J."/>
            <person name="Carmen J.C."/>
            <person name="Chen Z."/>
            <person name="Ding L."/>
            <person name="Gujja S."/>
            <person name="Magrini V."/>
            <person name="Misas E."/>
            <person name="Mitreva M."/>
            <person name="Priest M."/>
            <person name="Saif S."/>
            <person name="Whiston E.A."/>
            <person name="Young S."/>
            <person name="Zeng Q."/>
            <person name="Goldman W.E."/>
            <person name="Mardis E.R."/>
            <person name="Taylor J.W."/>
            <person name="McEwen J.G."/>
            <person name="Clay O.K."/>
            <person name="Klein B.S."/>
            <person name="Cuomo C.A."/>
        </authorList>
    </citation>
    <scope>NUCLEOTIDE SEQUENCE [LARGE SCALE GENOMIC DNA]</scope>
    <source>
        <strain evidence="2">SLH14081</strain>
    </source>
</reference>
<protein>
    <recommendedName>
        <fullName evidence="3">F-box domain-containing protein</fullName>
    </recommendedName>
</protein>
<evidence type="ECO:0000313" key="2">
    <source>
        <dbReference type="Proteomes" id="UP000002038"/>
    </source>
</evidence>
<evidence type="ECO:0000313" key="1">
    <source>
        <dbReference type="EMBL" id="OAT11285.1"/>
    </source>
</evidence>
<dbReference type="VEuPathDB" id="FungiDB:BDBG_06806"/>
<dbReference type="AlphaFoldDB" id="A0A179UT38"/>
<gene>
    <name evidence="1" type="ORF">BDBG_06806</name>
</gene>
<dbReference type="OrthoDB" id="6365676at2759"/>
<evidence type="ECO:0008006" key="3">
    <source>
        <dbReference type="Google" id="ProtNLM"/>
    </source>
</evidence>
<accession>A0A179UT38</accession>
<dbReference type="EMBL" id="GG657463">
    <property type="protein sequence ID" value="OAT11285.1"/>
    <property type="molecule type" value="Genomic_DNA"/>
</dbReference>
<dbReference type="KEGG" id="bgh:BDBG_06806"/>